<feature type="domain" description="Amidohydrolase-related" evidence="3">
    <location>
        <begin position="32"/>
        <end position="342"/>
    </location>
</feature>
<dbReference type="Pfam" id="PF04909">
    <property type="entry name" value="Amidohydro_2"/>
    <property type="match status" value="1"/>
</dbReference>
<accession>A0A845BGP8</accession>
<dbReference type="GO" id="GO:0016787">
    <property type="term" value="F:hydrolase activity"/>
    <property type="evidence" value="ECO:0007669"/>
    <property type="project" value="UniProtKB-KW"/>
</dbReference>
<dbReference type="AlphaFoldDB" id="A0A845BGP8"/>
<evidence type="ECO:0000256" key="2">
    <source>
        <dbReference type="SAM" id="MobiDB-lite"/>
    </source>
</evidence>
<proteinExistence type="inferred from homology"/>
<comment type="similarity">
    <text evidence="1">Belongs to the metallo-dependent hydrolases superfamily.</text>
</comment>
<dbReference type="PANTHER" id="PTHR43569">
    <property type="entry name" value="AMIDOHYDROLASE"/>
    <property type="match status" value="1"/>
</dbReference>
<evidence type="ECO:0000256" key="1">
    <source>
        <dbReference type="ARBA" id="ARBA00038310"/>
    </source>
</evidence>
<keyword evidence="5" id="KW-1185">Reference proteome</keyword>
<evidence type="ECO:0000259" key="3">
    <source>
        <dbReference type="Pfam" id="PF04909"/>
    </source>
</evidence>
<dbReference type="Gene3D" id="3.20.20.140">
    <property type="entry name" value="Metal-dependent hydrolases"/>
    <property type="match status" value="1"/>
</dbReference>
<organism evidence="4 5">
    <name type="scientific">Teichococcus coralli</name>
    <dbReference type="NCBI Taxonomy" id="2545983"/>
    <lineage>
        <taxon>Bacteria</taxon>
        <taxon>Pseudomonadati</taxon>
        <taxon>Pseudomonadota</taxon>
        <taxon>Alphaproteobacteria</taxon>
        <taxon>Acetobacterales</taxon>
        <taxon>Roseomonadaceae</taxon>
        <taxon>Roseomonas</taxon>
    </lineage>
</organism>
<gene>
    <name evidence="4" type="ORF">E0493_18090</name>
</gene>
<dbReference type="InterPro" id="IPR032466">
    <property type="entry name" value="Metal_Hydrolase"/>
</dbReference>
<keyword evidence="4" id="KW-0378">Hydrolase</keyword>
<dbReference type="InterPro" id="IPR052350">
    <property type="entry name" value="Metallo-dep_Lactonases"/>
</dbReference>
<dbReference type="RefSeq" id="WP_160938670.1">
    <property type="nucleotide sequence ID" value="NZ_SNVJ01000019.1"/>
</dbReference>
<comment type="caution">
    <text evidence="4">The sequence shown here is derived from an EMBL/GenBank/DDBJ whole genome shotgun (WGS) entry which is preliminary data.</text>
</comment>
<dbReference type="InterPro" id="IPR006680">
    <property type="entry name" value="Amidohydro-rel"/>
</dbReference>
<sequence length="363" mass="39388">MASAPHSPHIPVREDWLARGVEPPLEPALPIVDPHHHLWDRPGDRYLFDDLLRDTRSGHDIRATVFVTCRAMFRAGGPEAMRPVGETEFVNGVAAQSASGLYGKLRACQGIVGFADLTLGERVAPVLEAHLRAAPERFRGIRNNTAFHPDPAIQTNPVKPREGLLADPAFLRGAALLPRHGLTLDVWAYHTQLAEVEALARALPDLTVILDHMGGPIGIGPFAGRREEVFGVWRAAMRRLAALPNLRVKLGGLGMALSGFDFHRADTPPGSATLAAAWAPYVETCIELFGARRCMFESNFSVDKGMFGYGTCWNAFKRIAAAASADEKAALFAGTAIKTYRLPPHLGQPRPTSQQPAPQEPSA</sequence>
<dbReference type="PANTHER" id="PTHR43569:SF1">
    <property type="entry name" value="BLL3371 PROTEIN"/>
    <property type="match status" value="1"/>
</dbReference>
<dbReference type="EMBL" id="SNVJ01000019">
    <property type="protein sequence ID" value="MXP65260.1"/>
    <property type="molecule type" value="Genomic_DNA"/>
</dbReference>
<feature type="region of interest" description="Disordered" evidence="2">
    <location>
        <begin position="342"/>
        <end position="363"/>
    </location>
</feature>
<evidence type="ECO:0000313" key="4">
    <source>
        <dbReference type="EMBL" id="MXP65260.1"/>
    </source>
</evidence>
<feature type="compositionally biased region" description="Polar residues" evidence="2">
    <location>
        <begin position="350"/>
        <end position="363"/>
    </location>
</feature>
<evidence type="ECO:0000313" key="5">
    <source>
        <dbReference type="Proteomes" id="UP000460715"/>
    </source>
</evidence>
<dbReference type="OrthoDB" id="7183088at2"/>
<dbReference type="SUPFAM" id="SSF51556">
    <property type="entry name" value="Metallo-dependent hydrolases"/>
    <property type="match status" value="1"/>
</dbReference>
<name>A0A845BGP8_9PROT</name>
<dbReference type="Proteomes" id="UP000460715">
    <property type="component" value="Unassembled WGS sequence"/>
</dbReference>
<protein>
    <submittedName>
        <fullName evidence="4">Amidohydrolase</fullName>
    </submittedName>
</protein>
<reference evidence="4 5" key="1">
    <citation type="submission" date="2019-03" db="EMBL/GenBank/DDBJ databases">
        <title>Roseomonas sp. a novel Roseomonas species isolated from Sea whip Gorgonian.</title>
        <authorList>
            <person name="Li F."/>
            <person name="Pan X."/>
            <person name="Huang S."/>
            <person name="Li Z."/>
            <person name="Meng B."/>
        </authorList>
    </citation>
    <scope>NUCLEOTIDE SEQUENCE [LARGE SCALE GENOMIC DNA]</scope>
    <source>
        <strain evidence="4 5">M0104</strain>
    </source>
</reference>